<dbReference type="GO" id="GO:0008843">
    <property type="term" value="F:endochitinase activity"/>
    <property type="evidence" value="ECO:0007669"/>
    <property type="project" value="UniProtKB-EC"/>
</dbReference>
<dbReference type="GO" id="GO:0005576">
    <property type="term" value="C:extracellular region"/>
    <property type="evidence" value="ECO:0007669"/>
    <property type="project" value="TreeGrafter"/>
</dbReference>
<gene>
    <name evidence="12" type="ORF">M413DRAFT_251992</name>
</gene>
<evidence type="ECO:0000256" key="6">
    <source>
        <dbReference type="ARBA" id="ARBA00023326"/>
    </source>
</evidence>
<evidence type="ECO:0000256" key="7">
    <source>
        <dbReference type="RuleBase" id="RU000489"/>
    </source>
</evidence>
<feature type="region of interest" description="Disordered" evidence="9">
    <location>
        <begin position="396"/>
        <end position="421"/>
    </location>
</feature>
<dbReference type="GO" id="GO:0006032">
    <property type="term" value="P:chitin catabolic process"/>
    <property type="evidence" value="ECO:0007669"/>
    <property type="project" value="UniProtKB-KW"/>
</dbReference>
<keyword evidence="3" id="KW-0146">Chitin degradation</keyword>
<evidence type="ECO:0000259" key="10">
    <source>
        <dbReference type="PROSITE" id="PS50195"/>
    </source>
</evidence>
<dbReference type="InterPro" id="IPR001223">
    <property type="entry name" value="Glyco_hydro18_cat"/>
</dbReference>
<dbReference type="SUPFAM" id="SSF51445">
    <property type="entry name" value="(Trans)glycosidases"/>
    <property type="match status" value="1"/>
</dbReference>
<dbReference type="InterPro" id="IPR050314">
    <property type="entry name" value="Glycosyl_Hydrlase_18"/>
</dbReference>
<dbReference type="PROSITE" id="PS51910">
    <property type="entry name" value="GH18_2"/>
    <property type="match status" value="1"/>
</dbReference>
<organism evidence="12 13">
    <name type="scientific">Hebeloma cylindrosporum</name>
    <dbReference type="NCBI Taxonomy" id="76867"/>
    <lineage>
        <taxon>Eukaryota</taxon>
        <taxon>Fungi</taxon>
        <taxon>Dikarya</taxon>
        <taxon>Basidiomycota</taxon>
        <taxon>Agaricomycotina</taxon>
        <taxon>Agaricomycetes</taxon>
        <taxon>Agaricomycetidae</taxon>
        <taxon>Agaricales</taxon>
        <taxon>Agaricineae</taxon>
        <taxon>Hymenogastraceae</taxon>
        <taxon>Hebeloma</taxon>
    </lineage>
</organism>
<dbReference type="GO" id="GO:0035091">
    <property type="term" value="F:phosphatidylinositol binding"/>
    <property type="evidence" value="ECO:0007669"/>
    <property type="project" value="InterPro"/>
</dbReference>
<evidence type="ECO:0000256" key="5">
    <source>
        <dbReference type="ARBA" id="ARBA00023295"/>
    </source>
</evidence>
<evidence type="ECO:0000256" key="8">
    <source>
        <dbReference type="RuleBase" id="RU004453"/>
    </source>
</evidence>
<evidence type="ECO:0000256" key="1">
    <source>
        <dbReference type="ARBA" id="ARBA00000822"/>
    </source>
</evidence>
<reference evidence="13" key="2">
    <citation type="submission" date="2015-01" db="EMBL/GenBank/DDBJ databases">
        <title>Evolutionary Origins and Diversification of the Mycorrhizal Mutualists.</title>
        <authorList>
            <consortium name="DOE Joint Genome Institute"/>
            <consortium name="Mycorrhizal Genomics Consortium"/>
            <person name="Kohler A."/>
            <person name="Kuo A."/>
            <person name="Nagy L.G."/>
            <person name="Floudas D."/>
            <person name="Copeland A."/>
            <person name="Barry K.W."/>
            <person name="Cichocki N."/>
            <person name="Veneault-Fourrey C."/>
            <person name="LaButti K."/>
            <person name="Lindquist E.A."/>
            <person name="Lipzen A."/>
            <person name="Lundell T."/>
            <person name="Morin E."/>
            <person name="Murat C."/>
            <person name="Riley R."/>
            <person name="Ohm R."/>
            <person name="Sun H."/>
            <person name="Tunlid A."/>
            <person name="Henrissat B."/>
            <person name="Grigoriev I.V."/>
            <person name="Hibbett D.S."/>
            <person name="Martin F."/>
        </authorList>
    </citation>
    <scope>NUCLEOTIDE SEQUENCE [LARGE SCALE GENOMIC DNA]</scope>
    <source>
        <strain evidence="13">h7</strain>
    </source>
</reference>
<evidence type="ECO:0000256" key="9">
    <source>
        <dbReference type="SAM" id="MobiDB-lite"/>
    </source>
</evidence>
<feature type="domain" description="PX" evidence="10">
    <location>
        <begin position="2"/>
        <end position="117"/>
    </location>
</feature>
<dbReference type="PANTHER" id="PTHR11177:SF317">
    <property type="entry name" value="CHITINASE 12-RELATED"/>
    <property type="match status" value="1"/>
</dbReference>
<name>A0A0C3BMF0_HEBCY</name>
<evidence type="ECO:0000256" key="3">
    <source>
        <dbReference type="ARBA" id="ARBA00023024"/>
    </source>
</evidence>
<dbReference type="Pfam" id="PF00704">
    <property type="entry name" value="Glyco_hydro_18"/>
    <property type="match status" value="1"/>
</dbReference>
<dbReference type="InterPro" id="IPR036871">
    <property type="entry name" value="PX_dom_sf"/>
</dbReference>
<dbReference type="EMBL" id="KN831794">
    <property type="protein sequence ID" value="KIM37880.1"/>
    <property type="molecule type" value="Genomic_DNA"/>
</dbReference>
<dbReference type="Pfam" id="PF00787">
    <property type="entry name" value="PX"/>
    <property type="match status" value="1"/>
</dbReference>
<dbReference type="InterPro" id="IPR001579">
    <property type="entry name" value="Glyco_hydro_18_chit_AS"/>
</dbReference>
<dbReference type="SUPFAM" id="SSF64268">
    <property type="entry name" value="PX domain"/>
    <property type="match status" value="1"/>
</dbReference>
<dbReference type="GO" id="GO:0000272">
    <property type="term" value="P:polysaccharide catabolic process"/>
    <property type="evidence" value="ECO:0007669"/>
    <property type="project" value="UniProtKB-KW"/>
</dbReference>
<dbReference type="Gene3D" id="3.20.20.80">
    <property type="entry name" value="Glycosidases"/>
    <property type="match status" value="1"/>
</dbReference>
<evidence type="ECO:0000313" key="12">
    <source>
        <dbReference type="EMBL" id="KIM37880.1"/>
    </source>
</evidence>
<dbReference type="SMART" id="SM00312">
    <property type="entry name" value="PX"/>
    <property type="match status" value="1"/>
</dbReference>
<dbReference type="OrthoDB" id="73875at2759"/>
<evidence type="ECO:0000256" key="2">
    <source>
        <dbReference type="ARBA" id="ARBA00022801"/>
    </source>
</evidence>
<comment type="similarity">
    <text evidence="8">Belongs to the glycosyl hydrolase 18 family.</text>
</comment>
<dbReference type="AlphaFoldDB" id="A0A0C3BMF0"/>
<protein>
    <submittedName>
        <fullName evidence="12">Glycoside hydrolase family 18 protein</fullName>
    </submittedName>
</protein>
<comment type="catalytic activity">
    <reaction evidence="1">
        <text>Random endo-hydrolysis of N-acetyl-beta-D-glucosaminide (1-&gt;4)-beta-linkages in chitin and chitodextrins.</text>
        <dbReference type="EC" id="3.2.1.14"/>
    </reaction>
</comment>
<evidence type="ECO:0000259" key="11">
    <source>
        <dbReference type="PROSITE" id="PS51910"/>
    </source>
</evidence>
<keyword evidence="5 7" id="KW-0326">Glycosidase</keyword>
<dbReference type="Gene3D" id="3.30.1520.10">
    <property type="entry name" value="Phox-like domain"/>
    <property type="match status" value="1"/>
</dbReference>
<dbReference type="InterPro" id="IPR001683">
    <property type="entry name" value="PX_dom"/>
</dbReference>
<keyword evidence="2 7" id="KW-0378">Hydrolase</keyword>
<dbReference type="PANTHER" id="PTHR11177">
    <property type="entry name" value="CHITINASE"/>
    <property type="match status" value="1"/>
</dbReference>
<dbReference type="InterPro" id="IPR011583">
    <property type="entry name" value="Chitinase_II/V-like_cat"/>
</dbReference>
<keyword evidence="13" id="KW-1185">Reference proteome</keyword>
<dbReference type="SMART" id="SM00636">
    <property type="entry name" value="Glyco_18"/>
    <property type="match status" value="1"/>
</dbReference>
<sequence>MNSIVSVVISKHTTSSNPRPHVVYIVNVVHVDGSAYEVQRRYSEFVALRASLGGGSFPLPPKRIITTSLVPSAWVDDELIKERKAGLQMYLTDLLHDLKLRNHLELVRFLAPSVDFMDVEGSGASPAMVSKGTPVSRPTLNDEDTHKPISATYYPAWASGTLAPSDIDFSKFDVIFFAFAIPNGTAGINWDDGSQDTLKDLVSCARKSGHGTKIVLSVGGWSGSHWFSQAMSTSINRNKLVKALSETVDAYHLDGIDIDWEYPNAPGDGNPHSSADAANFLSFIKMLRSELGSSRIISAAVTHLPWIGEDGSPLSDVSEYAAHMTYVNIMNYDVFSSSSHPGPNAPQGDLCGTSKQPKATAEAALAQWTRAGMPASKLLLGLAIYGYVSKSTDKNLSGSSIPPELPPQAAAGAHPRYPPKRPKIRGALGDLSALWGQQIAFSQLVTSGAICKTGDGSYDGANGYTMGWDDCSNTPYLFNTGRTTVVSYDDTWSIASKTQFARKSRMGGCFTWSLDQDDGLSLHNVMVRNLGK</sequence>
<dbReference type="HOGENOM" id="CLU_002833_6_2_1"/>
<dbReference type="PROSITE" id="PS50195">
    <property type="entry name" value="PX"/>
    <property type="match status" value="1"/>
</dbReference>
<feature type="domain" description="GH18" evidence="11">
    <location>
        <begin position="148"/>
        <end position="532"/>
    </location>
</feature>
<dbReference type="STRING" id="686832.A0A0C3BMF0"/>
<keyword evidence="4" id="KW-0119">Carbohydrate metabolism</keyword>
<dbReference type="InterPro" id="IPR017853">
    <property type="entry name" value="GH"/>
</dbReference>
<evidence type="ECO:0000313" key="13">
    <source>
        <dbReference type="Proteomes" id="UP000053424"/>
    </source>
</evidence>
<dbReference type="Proteomes" id="UP000053424">
    <property type="component" value="Unassembled WGS sequence"/>
</dbReference>
<evidence type="ECO:0000256" key="4">
    <source>
        <dbReference type="ARBA" id="ARBA00023277"/>
    </source>
</evidence>
<reference evidence="12 13" key="1">
    <citation type="submission" date="2014-04" db="EMBL/GenBank/DDBJ databases">
        <authorList>
            <consortium name="DOE Joint Genome Institute"/>
            <person name="Kuo A."/>
            <person name="Gay G."/>
            <person name="Dore J."/>
            <person name="Kohler A."/>
            <person name="Nagy L.G."/>
            <person name="Floudas D."/>
            <person name="Copeland A."/>
            <person name="Barry K.W."/>
            <person name="Cichocki N."/>
            <person name="Veneault-Fourrey C."/>
            <person name="LaButti K."/>
            <person name="Lindquist E.A."/>
            <person name="Lipzen A."/>
            <person name="Lundell T."/>
            <person name="Morin E."/>
            <person name="Murat C."/>
            <person name="Sun H."/>
            <person name="Tunlid A."/>
            <person name="Henrissat B."/>
            <person name="Grigoriev I.V."/>
            <person name="Hibbett D.S."/>
            <person name="Martin F."/>
            <person name="Nordberg H.P."/>
            <person name="Cantor M.N."/>
            <person name="Hua S.X."/>
        </authorList>
    </citation>
    <scope>NUCLEOTIDE SEQUENCE [LARGE SCALE GENOMIC DNA]</scope>
    <source>
        <strain evidence="13">h7</strain>
    </source>
</reference>
<accession>A0A0C3BMF0</accession>
<dbReference type="PROSITE" id="PS01095">
    <property type="entry name" value="GH18_1"/>
    <property type="match status" value="1"/>
</dbReference>
<dbReference type="GO" id="GO:0008061">
    <property type="term" value="F:chitin binding"/>
    <property type="evidence" value="ECO:0007669"/>
    <property type="project" value="InterPro"/>
</dbReference>
<dbReference type="Gene3D" id="3.10.50.10">
    <property type="match status" value="1"/>
</dbReference>
<dbReference type="CDD" id="cd06093">
    <property type="entry name" value="PX_domain"/>
    <property type="match status" value="1"/>
</dbReference>
<dbReference type="InterPro" id="IPR029070">
    <property type="entry name" value="Chitinase_insertion_sf"/>
</dbReference>
<keyword evidence="6" id="KW-0624">Polysaccharide degradation</keyword>
<proteinExistence type="inferred from homology"/>